<reference evidence="1" key="1">
    <citation type="journal article" date="2015" name="Nature">
        <title>Complex archaea that bridge the gap between prokaryotes and eukaryotes.</title>
        <authorList>
            <person name="Spang A."/>
            <person name="Saw J.H."/>
            <person name="Jorgensen S.L."/>
            <person name="Zaremba-Niedzwiedzka K."/>
            <person name="Martijn J."/>
            <person name="Lind A.E."/>
            <person name="van Eijk R."/>
            <person name="Schleper C."/>
            <person name="Guy L."/>
            <person name="Ettema T.J."/>
        </authorList>
    </citation>
    <scope>NUCLEOTIDE SEQUENCE</scope>
</reference>
<accession>A0A0F9G904</accession>
<dbReference type="EMBL" id="LAZR01020987">
    <property type="protein sequence ID" value="KKL86876.1"/>
    <property type="molecule type" value="Genomic_DNA"/>
</dbReference>
<sequence>AQAHADKWAREHEFKDIEDYRKCMETGDMKDELIWQTVDSINF</sequence>
<proteinExistence type="predicted"/>
<feature type="non-terminal residue" evidence="1">
    <location>
        <position position="1"/>
    </location>
</feature>
<organism evidence="1">
    <name type="scientific">marine sediment metagenome</name>
    <dbReference type="NCBI Taxonomy" id="412755"/>
    <lineage>
        <taxon>unclassified sequences</taxon>
        <taxon>metagenomes</taxon>
        <taxon>ecological metagenomes</taxon>
    </lineage>
</organism>
<name>A0A0F9G904_9ZZZZ</name>
<comment type="caution">
    <text evidence="1">The sequence shown here is derived from an EMBL/GenBank/DDBJ whole genome shotgun (WGS) entry which is preliminary data.</text>
</comment>
<evidence type="ECO:0000313" key="1">
    <source>
        <dbReference type="EMBL" id="KKL86876.1"/>
    </source>
</evidence>
<gene>
    <name evidence="1" type="ORF">LCGC14_1940260</name>
</gene>
<protein>
    <submittedName>
        <fullName evidence="1">Uncharacterized protein</fullName>
    </submittedName>
</protein>
<dbReference type="AlphaFoldDB" id="A0A0F9G904"/>